<dbReference type="GO" id="GO:0046872">
    <property type="term" value="F:metal ion binding"/>
    <property type="evidence" value="ECO:0007669"/>
    <property type="project" value="UniProtKB-KW"/>
</dbReference>
<evidence type="ECO:0000256" key="1">
    <source>
        <dbReference type="ARBA" id="ARBA00004448"/>
    </source>
</evidence>
<feature type="transmembrane region" description="Helical" evidence="21">
    <location>
        <begin position="117"/>
        <end position="140"/>
    </location>
</feature>
<accession>A0A6P8IL64</accession>
<evidence type="ECO:0000259" key="22">
    <source>
        <dbReference type="PROSITE" id="PS50893"/>
    </source>
</evidence>
<evidence type="ECO:0000256" key="14">
    <source>
        <dbReference type="ARBA" id="ARBA00023128"/>
    </source>
</evidence>
<dbReference type="RefSeq" id="XP_031567163.1">
    <property type="nucleotide sequence ID" value="XM_031711303.1"/>
</dbReference>
<evidence type="ECO:0000256" key="12">
    <source>
        <dbReference type="ARBA" id="ARBA00022989"/>
    </source>
</evidence>
<dbReference type="InterPro" id="IPR027417">
    <property type="entry name" value="P-loop_NTPase"/>
</dbReference>
<evidence type="ECO:0000256" key="10">
    <source>
        <dbReference type="ARBA" id="ARBA00022946"/>
    </source>
</evidence>
<dbReference type="Gene3D" id="3.40.50.300">
    <property type="entry name" value="P-loop containing nucleotide triphosphate hydrolases"/>
    <property type="match status" value="1"/>
</dbReference>
<dbReference type="FunFam" id="3.40.50.300:FF:000403">
    <property type="entry name" value="ATP-binding cassette sub-family B member 8, mitochondrial"/>
    <property type="match status" value="1"/>
</dbReference>
<dbReference type="InterPro" id="IPR017871">
    <property type="entry name" value="ABC_transporter-like_CS"/>
</dbReference>
<dbReference type="SMART" id="SM00382">
    <property type="entry name" value="AAA"/>
    <property type="match status" value="1"/>
</dbReference>
<evidence type="ECO:0000256" key="2">
    <source>
        <dbReference type="ARBA" id="ARBA00005580"/>
    </source>
</evidence>
<dbReference type="CDD" id="cd03249">
    <property type="entry name" value="ABC_MTABC3_MDL1_MDL2"/>
    <property type="match status" value="1"/>
</dbReference>
<evidence type="ECO:0000256" key="19">
    <source>
        <dbReference type="ARBA" id="ARBA00075187"/>
    </source>
</evidence>
<protein>
    <recommendedName>
        <fullName evidence="18">ATP-binding cassette sub-family B member 10, mitochondrial</fullName>
    </recommendedName>
    <alternativeName>
        <fullName evidence="19">ABC-mitochondrial erythroid protein</fullName>
    </alternativeName>
    <alternativeName>
        <fullName evidence="20">ATP-binding cassette transporter 10</fullName>
    </alternativeName>
</protein>
<evidence type="ECO:0000256" key="11">
    <source>
        <dbReference type="ARBA" id="ARBA00022967"/>
    </source>
</evidence>
<keyword evidence="9" id="KW-0460">Magnesium</keyword>
<dbReference type="InterPro" id="IPR003439">
    <property type="entry name" value="ABC_transporter-like_ATP-bd"/>
</dbReference>
<dbReference type="Pfam" id="PF00005">
    <property type="entry name" value="ABC_tran"/>
    <property type="match status" value="1"/>
</dbReference>
<comment type="function">
    <text evidence="17">ATP-dependent transporter located in the mitochondrial inner membrane that catalyzes the export of biliverdin from the mitochondrial matrix, and plays a crucial role in hemoglobin synthesis and antioxidative stress. Participates in the early step of the heme biosynthetic process during insertion of iron into protoporphyrin IX (PPIX). Involved in the stabilization of the iron transporter mitoferrin-1/SLC25A37. In addition may be involved in mitochondrial unfolded protein response (UPRmt) signaling pathway, although ABCB10 probably does not participate in peptide export from mitochondria.</text>
</comment>
<evidence type="ECO:0000256" key="6">
    <source>
        <dbReference type="ARBA" id="ARBA00022741"/>
    </source>
</evidence>
<keyword evidence="3" id="KW-0813">Transport</keyword>
<dbReference type="Gene3D" id="1.20.1560.10">
    <property type="entry name" value="ABC transporter type 1, transmembrane domain"/>
    <property type="match status" value="1"/>
</dbReference>
<evidence type="ECO:0000259" key="23">
    <source>
        <dbReference type="PROSITE" id="PS50929"/>
    </source>
</evidence>
<comment type="subcellular location">
    <subcellularLocation>
        <location evidence="1">Mitochondrion inner membrane</location>
        <topology evidence="1">Multi-pass membrane protein</topology>
    </subcellularLocation>
</comment>
<feature type="transmembrane region" description="Helical" evidence="21">
    <location>
        <begin position="160"/>
        <end position="180"/>
    </location>
</feature>
<keyword evidence="10" id="KW-0809">Transit peptide</keyword>
<dbReference type="AlphaFoldDB" id="A0A6P8IL64"/>
<dbReference type="CDD" id="cd18573">
    <property type="entry name" value="ABC_6TM_ABCB10_like"/>
    <property type="match status" value="1"/>
</dbReference>
<gene>
    <name evidence="25" type="primary">LOC116302104</name>
</gene>
<dbReference type="PANTHER" id="PTHR43394:SF1">
    <property type="entry name" value="ATP-BINDING CASSETTE SUB-FAMILY B MEMBER 10, MITOCHONDRIAL"/>
    <property type="match status" value="1"/>
</dbReference>
<keyword evidence="15 21" id="KW-0472">Membrane</keyword>
<keyword evidence="12 21" id="KW-1133">Transmembrane helix</keyword>
<keyword evidence="7" id="KW-0999">Mitochondrion inner membrane</keyword>
<dbReference type="GO" id="GO:0016887">
    <property type="term" value="F:ATP hydrolysis activity"/>
    <property type="evidence" value="ECO:0007669"/>
    <property type="project" value="InterPro"/>
</dbReference>
<dbReference type="FunCoup" id="A0A6P8IL64">
    <property type="interactions" value="1632"/>
</dbReference>
<keyword evidence="11" id="KW-1278">Translocase</keyword>
<dbReference type="InterPro" id="IPR011527">
    <property type="entry name" value="ABC1_TM_dom"/>
</dbReference>
<dbReference type="InterPro" id="IPR003593">
    <property type="entry name" value="AAA+_ATPase"/>
</dbReference>
<evidence type="ECO:0000256" key="16">
    <source>
        <dbReference type="ARBA" id="ARBA00052250"/>
    </source>
</evidence>
<sequence length="690" mass="75008">MFRLVSSIQGAVCNGGNFSLRLAALTRPNIWPYFPSFRYYSTTRTFFINSPKFNAPLRVFGSDGRGFSTVKVHFRFFSNIQKEIVSRNGKNANGSVKKTLKKPDAYRLLSLAKPETVHLIAAVGLLIVSSAVTMSVPFCIGKIIDIIYTASKDPEQTMKLLSNICKILFGVFLVGGMANFGRVYLVQMAGQRIVKRLRHKLFSSIMLQETAFFDLNKTGELINRLSADTVLVGKAVTDNVSDGLRATAQAIAGVSMMVYVSPKLAGLVLVIVPTVAVGTVIYGRFLKSITRKVQDSLADATQVAEERISNIRIVRAFGQENKEIQRYGEKIEHVLSLSMKETLARAVFFGFTGFSGNCVVLTVLYAGGLMMTDAQISVGDLTSFLLYTGFVGISVGGLSSFYSELMKGIGASERLWQLMDRKPAIAITGGYVPPINALEKGIQFQNIHFSYPSRPDVPIFKDLTLDVPAGSVTALVGPSGSGKSTLGSLLLRLYDPDQGHVIVGGHDVKTLSLDWLRGSAGTVHQDPILFSCSIGENIAYGAAADKKVTADDIIDAAKQANAHSFIQSFTKGYDTVVGERGQMLSGGQRQRIAIARAILMNPKILLLDEATSALDAESEHLVQEALERLMKGRTVITIAHRLSTIKNADHIVVLDNGAIAESGSYNQLMAHDNGLFKKLVERQTIANSNK</sequence>
<dbReference type="InterPro" id="IPR039421">
    <property type="entry name" value="Type_1_exporter"/>
</dbReference>
<feature type="domain" description="ABC transporter" evidence="22">
    <location>
        <begin position="442"/>
        <end position="681"/>
    </location>
</feature>
<keyword evidence="4 21" id="KW-0812">Transmembrane</keyword>
<evidence type="ECO:0000256" key="4">
    <source>
        <dbReference type="ARBA" id="ARBA00022692"/>
    </source>
</evidence>
<evidence type="ECO:0000256" key="15">
    <source>
        <dbReference type="ARBA" id="ARBA00023136"/>
    </source>
</evidence>
<evidence type="ECO:0000256" key="21">
    <source>
        <dbReference type="SAM" id="Phobius"/>
    </source>
</evidence>
<dbReference type="GO" id="GO:0090374">
    <property type="term" value="P:oligopeptide export from mitochondrion"/>
    <property type="evidence" value="ECO:0007669"/>
    <property type="project" value="TreeGrafter"/>
</dbReference>
<proteinExistence type="inferred from homology"/>
<organism evidence="24 25">
    <name type="scientific">Actinia tenebrosa</name>
    <name type="common">Australian red waratah sea anemone</name>
    <dbReference type="NCBI Taxonomy" id="6105"/>
    <lineage>
        <taxon>Eukaryota</taxon>
        <taxon>Metazoa</taxon>
        <taxon>Cnidaria</taxon>
        <taxon>Anthozoa</taxon>
        <taxon>Hexacorallia</taxon>
        <taxon>Actiniaria</taxon>
        <taxon>Actiniidae</taxon>
        <taxon>Actinia</taxon>
    </lineage>
</organism>
<dbReference type="PROSITE" id="PS00211">
    <property type="entry name" value="ABC_TRANSPORTER_1"/>
    <property type="match status" value="1"/>
</dbReference>
<comment type="similarity">
    <text evidence="2">Belongs to the ABC transporter superfamily. ABCB family. Mitochondrial peptide exporter (TC 3.A.1.212) subfamily.</text>
</comment>
<dbReference type="GO" id="GO:0015421">
    <property type="term" value="F:ABC-type oligopeptide transporter activity"/>
    <property type="evidence" value="ECO:0007669"/>
    <property type="project" value="TreeGrafter"/>
</dbReference>
<dbReference type="PANTHER" id="PTHR43394">
    <property type="entry name" value="ATP-DEPENDENT PERMEASE MDL1, MITOCHONDRIAL"/>
    <property type="match status" value="1"/>
</dbReference>
<dbReference type="PIRSF" id="PIRSF002773">
    <property type="entry name" value="ABC_prm/ATPase_B"/>
    <property type="match status" value="1"/>
</dbReference>
<feature type="transmembrane region" description="Helical" evidence="21">
    <location>
        <begin position="384"/>
        <end position="402"/>
    </location>
</feature>
<dbReference type="FunFam" id="1.20.1560.10:FF:000048">
    <property type="entry name" value="ATP-binding cassette sub-family B member 10, mitochondrial"/>
    <property type="match status" value="1"/>
</dbReference>
<dbReference type="OrthoDB" id="6500128at2759"/>
<evidence type="ECO:0000256" key="9">
    <source>
        <dbReference type="ARBA" id="ARBA00022842"/>
    </source>
</evidence>
<keyword evidence="13" id="KW-0007">Acetylation</keyword>
<dbReference type="GO" id="GO:0005743">
    <property type="term" value="C:mitochondrial inner membrane"/>
    <property type="evidence" value="ECO:0007669"/>
    <property type="project" value="UniProtKB-SubCell"/>
</dbReference>
<evidence type="ECO:0000256" key="7">
    <source>
        <dbReference type="ARBA" id="ARBA00022792"/>
    </source>
</evidence>
<reference evidence="25" key="1">
    <citation type="submission" date="2025-08" db="UniProtKB">
        <authorList>
            <consortium name="RefSeq"/>
        </authorList>
    </citation>
    <scope>IDENTIFICATION</scope>
    <source>
        <tissue evidence="25">Tentacle</tissue>
    </source>
</reference>
<evidence type="ECO:0000256" key="8">
    <source>
        <dbReference type="ARBA" id="ARBA00022840"/>
    </source>
</evidence>
<evidence type="ECO:0000313" key="25">
    <source>
        <dbReference type="RefSeq" id="XP_031567163.1"/>
    </source>
</evidence>
<feature type="transmembrane region" description="Helical" evidence="21">
    <location>
        <begin position="346"/>
        <end position="372"/>
    </location>
</feature>
<feature type="domain" description="ABC transmembrane type-1" evidence="23">
    <location>
        <begin position="120"/>
        <end position="407"/>
    </location>
</feature>
<evidence type="ECO:0000256" key="20">
    <source>
        <dbReference type="ARBA" id="ARBA00083334"/>
    </source>
</evidence>
<evidence type="ECO:0000313" key="24">
    <source>
        <dbReference type="Proteomes" id="UP000515163"/>
    </source>
</evidence>
<dbReference type="KEGG" id="aten:116302104"/>
<dbReference type="GO" id="GO:0042802">
    <property type="term" value="F:identical protein binding"/>
    <property type="evidence" value="ECO:0007669"/>
    <property type="project" value="UniProtKB-ARBA"/>
</dbReference>
<comment type="catalytic activity">
    <reaction evidence="16">
        <text>biliverdin IXalpha(in) + ATP + H2O = biliverdin IXalpha(out) + ADP + phosphate + H(+)</text>
        <dbReference type="Rhea" id="RHEA:82359"/>
        <dbReference type="ChEBI" id="CHEBI:15377"/>
        <dbReference type="ChEBI" id="CHEBI:15378"/>
        <dbReference type="ChEBI" id="CHEBI:30616"/>
        <dbReference type="ChEBI" id="CHEBI:43474"/>
        <dbReference type="ChEBI" id="CHEBI:57991"/>
        <dbReference type="ChEBI" id="CHEBI:456216"/>
    </reaction>
    <physiologicalReaction direction="left-to-right" evidence="16">
        <dbReference type="Rhea" id="RHEA:82360"/>
    </physiologicalReaction>
</comment>
<keyword evidence="24" id="KW-1185">Reference proteome</keyword>
<keyword evidence="6" id="KW-0547">Nucleotide-binding</keyword>
<dbReference type="GO" id="GO:0005524">
    <property type="term" value="F:ATP binding"/>
    <property type="evidence" value="ECO:0007669"/>
    <property type="project" value="UniProtKB-KW"/>
</dbReference>
<dbReference type="PROSITE" id="PS50929">
    <property type="entry name" value="ABC_TM1F"/>
    <property type="match status" value="1"/>
</dbReference>
<dbReference type="SUPFAM" id="SSF90123">
    <property type="entry name" value="ABC transporter transmembrane region"/>
    <property type="match status" value="1"/>
</dbReference>
<dbReference type="GeneID" id="116302104"/>
<name>A0A6P8IL64_ACTTE</name>
<dbReference type="InterPro" id="IPR036640">
    <property type="entry name" value="ABC1_TM_sf"/>
</dbReference>
<dbReference type="SUPFAM" id="SSF52540">
    <property type="entry name" value="P-loop containing nucleoside triphosphate hydrolases"/>
    <property type="match status" value="1"/>
</dbReference>
<keyword evidence="5" id="KW-0479">Metal-binding</keyword>
<dbReference type="Proteomes" id="UP000515163">
    <property type="component" value="Unplaced"/>
</dbReference>
<evidence type="ECO:0000256" key="18">
    <source>
        <dbReference type="ARBA" id="ARBA00072683"/>
    </source>
</evidence>
<keyword evidence="14" id="KW-0496">Mitochondrion</keyword>
<evidence type="ECO:0000256" key="13">
    <source>
        <dbReference type="ARBA" id="ARBA00022990"/>
    </source>
</evidence>
<evidence type="ECO:0000256" key="17">
    <source>
        <dbReference type="ARBA" id="ARBA00055589"/>
    </source>
</evidence>
<evidence type="ECO:0000256" key="5">
    <source>
        <dbReference type="ARBA" id="ARBA00022723"/>
    </source>
</evidence>
<evidence type="ECO:0000256" key="3">
    <source>
        <dbReference type="ARBA" id="ARBA00022448"/>
    </source>
</evidence>
<dbReference type="Pfam" id="PF00664">
    <property type="entry name" value="ABC_membrane"/>
    <property type="match status" value="1"/>
</dbReference>
<dbReference type="InParanoid" id="A0A6P8IL64"/>
<keyword evidence="8" id="KW-0067">ATP-binding</keyword>
<feature type="transmembrane region" description="Helical" evidence="21">
    <location>
        <begin position="264"/>
        <end position="282"/>
    </location>
</feature>
<dbReference type="PROSITE" id="PS50893">
    <property type="entry name" value="ABC_TRANSPORTER_2"/>
    <property type="match status" value="1"/>
</dbReference>